<evidence type="ECO:0000313" key="3">
    <source>
        <dbReference type="Proteomes" id="UP000237631"/>
    </source>
</evidence>
<reference evidence="3" key="1">
    <citation type="journal article" date="2017" name="bioRxiv">
        <title>Conservation of a gene cluster reveals novel cercosporin biosynthetic mechanisms and extends production to the genus Colletotrichum.</title>
        <authorList>
            <person name="de Jonge R."/>
            <person name="Ebert M.K."/>
            <person name="Huitt-Roehl C.R."/>
            <person name="Pal P."/>
            <person name="Suttle J.C."/>
            <person name="Spanner R.E."/>
            <person name="Neubauer J.D."/>
            <person name="Jurick W.M.II."/>
            <person name="Stott K.A."/>
            <person name="Secor G.A."/>
            <person name="Thomma B.P.H.J."/>
            <person name="Van de Peer Y."/>
            <person name="Townsend C.A."/>
            <person name="Bolton M.D."/>
        </authorList>
    </citation>
    <scope>NUCLEOTIDE SEQUENCE [LARGE SCALE GENOMIC DNA]</scope>
    <source>
        <strain evidence="3">CBS538.71</strain>
    </source>
</reference>
<accession>A0A2S6CEE4</accession>
<evidence type="ECO:0000313" key="2">
    <source>
        <dbReference type="EMBL" id="PPJ58100.1"/>
    </source>
</evidence>
<evidence type="ECO:0008006" key="4">
    <source>
        <dbReference type="Google" id="ProtNLM"/>
    </source>
</evidence>
<dbReference type="SUPFAM" id="SSF54928">
    <property type="entry name" value="RNA-binding domain, RBD"/>
    <property type="match status" value="1"/>
</dbReference>
<dbReference type="InterPro" id="IPR035979">
    <property type="entry name" value="RBD_domain_sf"/>
</dbReference>
<feature type="region of interest" description="Disordered" evidence="1">
    <location>
        <begin position="33"/>
        <end position="89"/>
    </location>
</feature>
<name>A0A2S6CEE4_9PEZI</name>
<feature type="compositionally biased region" description="Basic and acidic residues" evidence="1">
    <location>
        <begin position="75"/>
        <end position="84"/>
    </location>
</feature>
<dbReference type="OrthoDB" id="3643933at2759"/>
<evidence type="ECO:0000256" key="1">
    <source>
        <dbReference type="SAM" id="MobiDB-lite"/>
    </source>
</evidence>
<dbReference type="AlphaFoldDB" id="A0A2S6CEE4"/>
<sequence length="194" mass="21703">MAPKTKRTALERIRANAAKTRAALIVNKDSAWHRFDQQHANSRPVKSVKAATKRRRDSDAANRRTPIASETGNEEASHSDREVSPDPEFPASWIPAGGHWFREKGTAPTKSLGIARTPGWRVEKFARAVGELLLELEIEDDFEVRVKTAENEGVERSTDIFVEFESVERAGEVKKILDGKRLDGRVLTVDFGEV</sequence>
<dbReference type="Proteomes" id="UP000237631">
    <property type="component" value="Unassembled WGS sequence"/>
</dbReference>
<comment type="caution">
    <text evidence="2">The sequence shown here is derived from an EMBL/GenBank/DDBJ whole genome shotgun (WGS) entry which is preliminary data.</text>
</comment>
<gene>
    <name evidence="2" type="ORF">CBER1_05277</name>
</gene>
<organism evidence="2 3">
    <name type="scientific">Cercospora berteroae</name>
    <dbReference type="NCBI Taxonomy" id="357750"/>
    <lineage>
        <taxon>Eukaryota</taxon>
        <taxon>Fungi</taxon>
        <taxon>Dikarya</taxon>
        <taxon>Ascomycota</taxon>
        <taxon>Pezizomycotina</taxon>
        <taxon>Dothideomycetes</taxon>
        <taxon>Dothideomycetidae</taxon>
        <taxon>Mycosphaerellales</taxon>
        <taxon>Mycosphaerellaceae</taxon>
        <taxon>Cercospora</taxon>
    </lineage>
</organism>
<proteinExistence type="predicted"/>
<dbReference type="EMBL" id="PNEN01000474">
    <property type="protein sequence ID" value="PPJ58100.1"/>
    <property type="molecule type" value="Genomic_DNA"/>
</dbReference>
<keyword evidence="3" id="KW-1185">Reference proteome</keyword>
<protein>
    <recommendedName>
        <fullName evidence="4">RRM domain-containing protein</fullName>
    </recommendedName>
</protein>
<dbReference type="GO" id="GO:0003676">
    <property type="term" value="F:nucleic acid binding"/>
    <property type="evidence" value="ECO:0007669"/>
    <property type="project" value="InterPro"/>
</dbReference>